<name>E4YM48_OIKDI</name>
<feature type="non-terminal residue" evidence="1">
    <location>
        <position position="1"/>
    </location>
</feature>
<dbReference type="AlphaFoldDB" id="E4YM48"/>
<dbReference type="GO" id="GO:0003341">
    <property type="term" value="P:cilium movement"/>
    <property type="evidence" value="ECO:0007669"/>
    <property type="project" value="TreeGrafter"/>
</dbReference>
<dbReference type="GO" id="GO:1904158">
    <property type="term" value="P:axonemal central apparatus assembly"/>
    <property type="evidence" value="ECO:0007669"/>
    <property type="project" value="TreeGrafter"/>
</dbReference>
<protein>
    <recommendedName>
        <fullName evidence="2">HYDIN</fullName>
    </recommendedName>
</protein>
<organism evidence="1">
    <name type="scientific">Oikopleura dioica</name>
    <name type="common">Tunicate</name>
    <dbReference type="NCBI Taxonomy" id="34765"/>
    <lineage>
        <taxon>Eukaryota</taxon>
        <taxon>Metazoa</taxon>
        <taxon>Chordata</taxon>
        <taxon>Tunicata</taxon>
        <taxon>Appendicularia</taxon>
        <taxon>Copelata</taxon>
        <taxon>Oikopleuridae</taxon>
        <taxon>Oikopleura</taxon>
    </lineage>
</organism>
<reference evidence="1" key="1">
    <citation type="journal article" date="2010" name="Science">
        <title>Plasticity of animal genome architecture unmasked by rapid evolution of a pelagic tunicate.</title>
        <authorList>
            <person name="Denoeud F."/>
            <person name="Henriet S."/>
            <person name="Mungpakdee S."/>
            <person name="Aury J.M."/>
            <person name="Da Silva C."/>
            <person name="Brinkmann H."/>
            <person name="Mikhaleva J."/>
            <person name="Olsen L.C."/>
            <person name="Jubin C."/>
            <person name="Canestro C."/>
            <person name="Bouquet J.M."/>
            <person name="Danks G."/>
            <person name="Poulain J."/>
            <person name="Campsteijn C."/>
            <person name="Adamski M."/>
            <person name="Cross I."/>
            <person name="Yadetie F."/>
            <person name="Muffato M."/>
            <person name="Louis A."/>
            <person name="Butcher S."/>
            <person name="Tsagkogeorga G."/>
            <person name="Konrad A."/>
            <person name="Singh S."/>
            <person name="Jensen M.F."/>
            <person name="Cong E.H."/>
            <person name="Eikeseth-Otteraa H."/>
            <person name="Noel B."/>
            <person name="Anthouard V."/>
            <person name="Porcel B.M."/>
            <person name="Kachouri-Lafond R."/>
            <person name="Nishino A."/>
            <person name="Ugolini M."/>
            <person name="Chourrout P."/>
            <person name="Nishida H."/>
            <person name="Aasland R."/>
            <person name="Huzurbazar S."/>
            <person name="Westhof E."/>
            <person name="Delsuc F."/>
            <person name="Lehrach H."/>
            <person name="Reinhardt R."/>
            <person name="Weissenbach J."/>
            <person name="Roy S.W."/>
            <person name="Artiguenave F."/>
            <person name="Postlethwait J.H."/>
            <person name="Manak J.R."/>
            <person name="Thompson E.M."/>
            <person name="Jaillon O."/>
            <person name="Du Pasquier L."/>
            <person name="Boudinot P."/>
            <person name="Liberles D.A."/>
            <person name="Volff J.N."/>
            <person name="Philippe H."/>
            <person name="Lenhard B."/>
            <person name="Roest Crollius H."/>
            <person name="Wincker P."/>
            <person name="Chourrout D."/>
        </authorList>
    </citation>
    <scope>NUCLEOTIDE SEQUENCE [LARGE SCALE GENOMIC DNA]</scope>
</reference>
<accession>E4YM48</accession>
<evidence type="ECO:0000313" key="1">
    <source>
        <dbReference type="EMBL" id="CBY36559.1"/>
    </source>
</evidence>
<dbReference type="Gene3D" id="2.60.40.10">
    <property type="entry name" value="Immunoglobulins"/>
    <property type="match status" value="1"/>
</dbReference>
<dbReference type="GO" id="GO:0005930">
    <property type="term" value="C:axoneme"/>
    <property type="evidence" value="ECO:0007669"/>
    <property type="project" value="TreeGrafter"/>
</dbReference>
<dbReference type="Proteomes" id="UP000011014">
    <property type="component" value="Unassembled WGS sequence"/>
</dbReference>
<dbReference type="InterPro" id="IPR033305">
    <property type="entry name" value="Hydin-like"/>
</dbReference>
<sequence>AGCCNTPATVTLPSGTSPSTNPTSVTFDSNQETGELTLSTMAPPKDIADVFNILPLSGSLKPGQMMSTVFSFFGHPWISANCKAVCDVEGGPQYETIVKGNASETDFEFSETNLQFETIPFDQLAEKELTLYNRGNCDFDFQADPEVVENLEDLKMGGICLQPCSGVIPSGECMTIKVIYYPGLPQKFYKTFGIRVAHFQTTQLICVGEGVFPRVQLNLPRHDSDGNVEKISNLVRKQLEDASNGSEETVISDKAVEQEAERLILCEAIRTLAKSPKKSTRKNAHRYCLPDYILDFGPVILGHVMTQYRPCDKYWFRPCQLQHRSHLYI</sequence>
<gene>
    <name evidence="1" type="ORF">GSOID_T00029579001</name>
</gene>
<dbReference type="EMBL" id="FN654799">
    <property type="protein sequence ID" value="CBY36559.1"/>
    <property type="molecule type" value="Genomic_DNA"/>
</dbReference>
<evidence type="ECO:0008006" key="2">
    <source>
        <dbReference type="Google" id="ProtNLM"/>
    </source>
</evidence>
<dbReference type="PANTHER" id="PTHR23053:SF0">
    <property type="entry name" value="HYDROCEPHALUS-INDUCING PROTEIN HOMOLOG"/>
    <property type="match status" value="1"/>
</dbReference>
<proteinExistence type="predicted"/>
<dbReference type="PANTHER" id="PTHR23053">
    <property type="entry name" value="DLEC1 DELETED IN LUNG AND ESOPHAGEAL CANCER 1"/>
    <property type="match status" value="1"/>
</dbReference>
<dbReference type="InterPro" id="IPR013783">
    <property type="entry name" value="Ig-like_fold"/>
</dbReference>